<accession>A0ABN8J539</accession>
<name>A0ABN8J539_9NEOP</name>
<proteinExistence type="predicted"/>
<organism evidence="1 2">
    <name type="scientific">Iphiclides podalirius</name>
    <name type="common">scarce swallowtail</name>
    <dbReference type="NCBI Taxonomy" id="110791"/>
    <lineage>
        <taxon>Eukaryota</taxon>
        <taxon>Metazoa</taxon>
        <taxon>Ecdysozoa</taxon>
        <taxon>Arthropoda</taxon>
        <taxon>Hexapoda</taxon>
        <taxon>Insecta</taxon>
        <taxon>Pterygota</taxon>
        <taxon>Neoptera</taxon>
        <taxon>Endopterygota</taxon>
        <taxon>Lepidoptera</taxon>
        <taxon>Glossata</taxon>
        <taxon>Ditrysia</taxon>
        <taxon>Papilionoidea</taxon>
        <taxon>Papilionidae</taxon>
        <taxon>Papilioninae</taxon>
        <taxon>Iphiclides</taxon>
    </lineage>
</organism>
<protein>
    <submittedName>
        <fullName evidence="1">Uncharacterized protein</fullName>
    </submittedName>
</protein>
<sequence>MRIEAIVHSRAASPTLAAVQANIATTPNENRGHLSTHEQSLQHLPRCKQTSPQCPIRIEAIVHSRAASPTLAAVQANIAPTPNENRGHCPLTSSVSRRCGECTSVSNTCRASPTLAAVQANIATTPNENRGHLSTHEQSLQHLPRCKQTSPQCPIRIEAIVHSRAASPTLAAVQANIAPTPNENRGHCPLTSSVSRRCGECTSVSNTCRGASKHRPNAQ</sequence>
<feature type="non-terminal residue" evidence="1">
    <location>
        <position position="219"/>
    </location>
</feature>
<evidence type="ECO:0000313" key="2">
    <source>
        <dbReference type="Proteomes" id="UP000837857"/>
    </source>
</evidence>
<dbReference type="Proteomes" id="UP000837857">
    <property type="component" value="Chromosome 9"/>
</dbReference>
<keyword evidence="2" id="KW-1185">Reference proteome</keyword>
<gene>
    <name evidence="1" type="ORF">IPOD504_LOCUS17119</name>
</gene>
<reference evidence="1" key="1">
    <citation type="submission" date="2022-03" db="EMBL/GenBank/DDBJ databases">
        <authorList>
            <person name="Martin H S."/>
        </authorList>
    </citation>
    <scope>NUCLEOTIDE SEQUENCE</scope>
</reference>
<dbReference type="EMBL" id="OW152821">
    <property type="protein sequence ID" value="CAH2076073.1"/>
    <property type="molecule type" value="Genomic_DNA"/>
</dbReference>
<evidence type="ECO:0000313" key="1">
    <source>
        <dbReference type="EMBL" id="CAH2076073.1"/>
    </source>
</evidence>